<name>A0A2P2N7I9_RHIMU</name>
<dbReference type="EMBL" id="GGEC01057882">
    <property type="protein sequence ID" value="MBX38366.1"/>
    <property type="molecule type" value="Transcribed_RNA"/>
</dbReference>
<dbReference type="AlphaFoldDB" id="A0A2P2N7I9"/>
<keyword evidence="1" id="KW-0238">DNA-binding</keyword>
<accession>A0A2P2N7I9</accession>
<proteinExistence type="predicted"/>
<evidence type="ECO:0000313" key="1">
    <source>
        <dbReference type="EMBL" id="MBX38366.1"/>
    </source>
</evidence>
<reference evidence="1" key="1">
    <citation type="submission" date="2018-02" db="EMBL/GenBank/DDBJ databases">
        <title>Rhizophora mucronata_Transcriptome.</title>
        <authorList>
            <person name="Meera S.P."/>
            <person name="Sreeshan A."/>
            <person name="Augustine A."/>
        </authorList>
    </citation>
    <scope>NUCLEOTIDE SEQUENCE</scope>
    <source>
        <tissue evidence="1">Leaf</tissue>
    </source>
</reference>
<organism evidence="1">
    <name type="scientific">Rhizophora mucronata</name>
    <name type="common">Asiatic mangrove</name>
    <dbReference type="NCBI Taxonomy" id="61149"/>
    <lineage>
        <taxon>Eukaryota</taxon>
        <taxon>Viridiplantae</taxon>
        <taxon>Streptophyta</taxon>
        <taxon>Embryophyta</taxon>
        <taxon>Tracheophyta</taxon>
        <taxon>Spermatophyta</taxon>
        <taxon>Magnoliopsida</taxon>
        <taxon>eudicotyledons</taxon>
        <taxon>Gunneridae</taxon>
        <taxon>Pentapetalae</taxon>
        <taxon>rosids</taxon>
        <taxon>fabids</taxon>
        <taxon>Malpighiales</taxon>
        <taxon>Rhizophoraceae</taxon>
        <taxon>Rhizophora</taxon>
    </lineage>
</organism>
<sequence length="39" mass="4489">MVLLMRWQITTGGNDLDNHVIPRSGCHFFLVEIDRSGLF</sequence>
<dbReference type="GO" id="GO:0003677">
    <property type="term" value="F:DNA binding"/>
    <property type="evidence" value="ECO:0007669"/>
    <property type="project" value="UniProtKB-KW"/>
</dbReference>
<protein>
    <submittedName>
        <fullName evidence="1">DNA-binding protein GT-1</fullName>
    </submittedName>
</protein>